<dbReference type="Proteomes" id="UP000807504">
    <property type="component" value="Unassembled WGS sequence"/>
</dbReference>
<protein>
    <submittedName>
        <fullName evidence="3">Ribosomal RNA-processing protein 7 like protein</fullName>
    </submittedName>
</protein>
<evidence type="ECO:0000256" key="1">
    <source>
        <dbReference type="ARBA" id="ARBA00006110"/>
    </source>
</evidence>
<dbReference type="PANTHER" id="PTHR13191">
    <property type="entry name" value="RIBOSOMAL RNA PROCESSING PROTEIN 7-RELATED"/>
    <property type="match status" value="1"/>
</dbReference>
<dbReference type="Gene3D" id="3.30.70.330">
    <property type="match status" value="1"/>
</dbReference>
<dbReference type="PANTHER" id="PTHR13191:SF0">
    <property type="entry name" value="RIBOSOMAL RNA-PROCESSING PROTEIN 7 HOMOLOG A-RELATED"/>
    <property type="match status" value="1"/>
</dbReference>
<dbReference type="Pfam" id="PF12923">
    <property type="entry name" value="RRP7"/>
    <property type="match status" value="1"/>
</dbReference>
<dbReference type="SUPFAM" id="SSF54928">
    <property type="entry name" value="RNA-binding domain, RBD"/>
    <property type="match status" value="1"/>
</dbReference>
<dbReference type="InterPro" id="IPR040446">
    <property type="entry name" value="RRP7"/>
</dbReference>
<comment type="similarity">
    <text evidence="1">Belongs to the RRP7 family.</text>
</comment>
<name>A0A8T0EM18_ARGBR</name>
<comment type="caution">
    <text evidence="3">The sequence shown here is derived from an EMBL/GenBank/DDBJ whole genome shotgun (WGS) entry which is preliminary data.</text>
</comment>
<reference evidence="3" key="2">
    <citation type="submission" date="2020-06" db="EMBL/GenBank/DDBJ databases">
        <authorList>
            <person name="Sheffer M."/>
        </authorList>
    </citation>
    <scope>NUCLEOTIDE SEQUENCE</scope>
</reference>
<dbReference type="GO" id="GO:0000028">
    <property type="term" value="P:ribosomal small subunit assembly"/>
    <property type="evidence" value="ECO:0007669"/>
    <property type="project" value="TreeGrafter"/>
</dbReference>
<evidence type="ECO:0000259" key="2">
    <source>
        <dbReference type="Pfam" id="PF12923"/>
    </source>
</evidence>
<gene>
    <name evidence="3" type="ORF">HNY73_013733</name>
</gene>
<dbReference type="AlphaFoldDB" id="A0A8T0EM18"/>
<organism evidence="3 4">
    <name type="scientific">Argiope bruennichi</name>
    <name type="common">Wasp spider</name>
    <name type="synonym">Aranea bruennichi</name>
    <dbReference type="NCBI Taxonomy" id="94029"/>
    <lineage>
        <taxon>Eukaryota</taxon>
        <taxon>Metazoa</taxon>
        <taxon>Ecdysozoa</taxon>
        <taxon>Arthropoda</taxon>
        <taxon>Chelicerata</taxon>
        <taxon>Arachnida</taxon>
        <taxon>Araneae</taxon>
        <taxon>Araneomorphae</taxon>
        <taxon>Entelegynae</taxon>
        <taxon>Araneoidea</taxon>
        <taxon>Araneidae</taxon>
        <taxon>Argiope</taxon>
    </lineage>
</organism>
<dbReference type="EMBL" id="JABXBU010002072">
    <property type="protein sequence ID" value="KAF8776787.1"/>
    <property type="molecule type" value="Genomic_DNA"/>
</dbReference>
<evidence type="ECO:0000313" key="3">
    <source>
        <dbReference type="EMBL" id="KAF8776787.1"/>
    </source>
</evidence>
<sequence>MAKQFEGFIPFSFNFGEDSLDRQLFVKKHEGQSEIKPEDRTLYIVNVPQFFNKKCLKHLFSEYGLIERICIHMRPTSGEEVDQNSKSSLFCPLTSKLGCKVAYIVFKRPAALKKILKCSDVKELPKCHFHSNVGKNKWIQQYNDSFVDQKLLQEEIRTFLQEFDSKSEEEKKKERELGGPDDEGWITVSKFSKKPKIPRIESVNKKIVDKRNAAQSKLTLMKFYKNQLRDEKMEEILDLRKRFEKDKARIAMMRKSRKFKPF</sequence>
<dbReference type="GO" id="GO:0006364">
    <property type="term" value="P:rRNA processing"/>
    <property type="evidence" value="ECO:0007669"/>
    <property type="project" value="TreeGrafter"/>
</dbReference>
<proteinExistence type="inferred from homology"/>
<evidence type="ECO:0000313" key="4">
    <source>
        <dbReference type="Proteomes" id="UP000807504"/>
    </source>
</evidence>
<keyword evidence="4" id="KW-1185">Reference proteome</keyword>
<reference evidence="3" key="1">
    <citation type="journal article" date="2020" name="bioRxiv">
        <title>Chromosome-level reference genome of the European wasp spider Argiope bruennichi: a resource for studies on range expansion and evolutionary adaptation.</title>
        <authorList>
            <person name="Sheffer M.M."/>
            <person name="Hoppe A."/>
            <person name="Krehenwinkel H."/>
            <person name="Uhl G."/>
            <person name="Kuss A.W."/>
            <person name="Jensen L."/>
            <person name="Jensen C."/>
            <person name="Gillespie R.G."/>
            <person name="Hoff K.J."/>
            <person name="Prost S."/>
        </authorList>
    </citation>
    <scope>NUCLEOTIDE SEQUENCE</scope>
</reference>
<dbReference type="GO" id="GO:0003676">
    <property type="term" value="F:nucleic acid binding"/>
    <property type="evidence" value="ECO:0007669"/>
    <property type="project" value="InterPro"/>
</dbReference>
<dbReference type="OMA" id="GIHKWIA"/>
<dbReference type="Gene3D" id="6.10.250.1770">
    <property type="match status" value="1"/>
</dbReference>
<dbReference type="GO" id="GO:0032545">
    <property type="term" value="C:CURI complex"/>
    <property type="evidence" value="ECO:0007669"/>
    <property type="project" value="TreeGrafter"/>
</dbReference>
<dbReference type="GO" id="GO:0034456">
    <property type="term" value="C:UTP-C complex"/>
    <property type="evidence" value="ECO:0007669"/>
    <property type="project" value="TreeGrafter"/>
</dbReference>
<dbReference type="CDD" id="cd12951">
    <property type="entry name" value="RRP7_Rrp7A"/>
    <property type="match status" value="1"/>
</dbReference>
<feature type="domain" description="Ribosomal RNA-processing protein 7 C-terminal" evidence="2">
    <location>
        <begin position="144"/>
        <end position="262"/>
    </location>
</feature>
<dbReference type="OrthoDB" id="5390at2759"/>
<dbReference type="InterPro" id="IPR035979">
    <property type="entry name" value="RBD_domain_sf"/>
</dbReference>
<dbReference type="InterPro" id="IPR024326">
    <property type="entry name" value="RRP7_C"/>
</dbReference>
<dbReference type="InterPro" id="IPR012677">
    <property type="entry name" value="Nucleotide-bd_a/b_plait_sf"/>
</dbReference>
<accession>A0A8T0EM18</accession>